<keyword evidence="1" id="KW-0175">Coiled coil</keyword>
<proteinExistence type="predicted"/>
<feature type="transmembrane region" description="Helical" evidence="3">
    <location>
        <begin position="269"/>
        <end position="290"/>
    </location>
</feature>
<evidence type="ECO:0000256" key="1">
    <source>
        <dbReference type="SAM" id="Coils"/>
    </source>
</evidence>
<dbReference type="RefSeq" id="WP_106366856.1">
    <property type="nucleotide sequence ID" value="NZ_PVTJ01000017.1"/>
</dbReference>
<comment type="caution">
    <text evidence="4">The sequence shown here is derived from an EMBL/GenBank/DDBJ whole genome shotgun (WGS) entry which is preliminary data.</text>
</comment>
<feature type="coiled-coil region" evidence="1">
    <location>
        <begin position="182"/>
        <end position="209"/>
    </location>
</feature>
<keyword evidence="3" id="KW-0472">Membrane</keyword>
<keyword evidence="5" id="KW-1185">Reference proteome</keyword>
<keyword evidence="3" id="KW-0812">Transmembrane</keyword>
<sequence>MSSQNNTTTTEAREGQDHVATGPVTLVPDLGVTAADDHHASLQLFDLRGTDQVVAAVRCACGWRRQSDHPRAAVEGVDPAEGPWVEPWERHVARAIGLDVIDDRGIECSRITFGRYPGQEEILAKWQWGISRDGTPITAGARDGVAMDLAFKFAAERDRALQLLDEATEAAHGQLGITRTELDALRTGADELRRDLTAAQDDYKAAVAQWHNADALLDEARADLAAERKHTDCATVDDLERTKADLATAETARGKALAAAGNLRLQRTVIIACASAIVLVLVIALVVTGGSGS</sequence>
<organism evidence="4 5">
    <name type="scientific">Glycomyces artemisiae</name>
    <dbReference type="NCBI Taxonomy" id="1076443"/>
    <lineage>
        <taxon>Bacteria</taxon>
        <taxon>Bacillati</taxon>
        <taxon>Actinomycetota</taxon>
        <taxon>Actinomycetes</taxon>
        <taxon>Glycomycetales</taxon>
        <taxon>Glycomycetaceae</taxon>
        <taxon>Glycomyces</taxon>
    </lineage>
</organism>
<name>A0A2T0U6L7_9ACTN</name>
<feature type="compositionally biased region" description="Polar residues" evidence="2">
    <location>
        <begin position="1"/>
        <end position="10"/>
    </location>
</feature>
<dbReference type="OrthoDB" id="9795554at2"/>
<accession>A0A2T0U6L7</accession>
<reference evidence="4 5" key="1">
    <citation type="submission" date="2018-03" db="EMBL/GenBank/DDBJ databases">
        <title>Genomic Encyclopedia of Type Strains, Phase III (KMG-III): the genomes of soil and plant-associated and newly described type strains.</title>
        <authorList>
            <person name="Whitman W."/>
        </authorList>
    </citation>
    <scope>NUCLEOTIDE SEQUENCE [LARGE SCALE GENOMIC DNA]</scope>
    <source>
        <strain evidence="4 5">CGMCC 4.7067</strain>
    </source>
</reference>
<evidence type="ECO:0000313" key="4">
    <source>
        <dbReference type="EMBL" id="PRY53508.1"/>
    </source>
</evidence>
<dbReference type="Proteomes" id="UP000238176">
    <property type="component" value="Unassembled WGS sequence"/>
</dbReference>
<evidence type="ECO:0000313" key="5">
    <source>
        <dbReference type="Proteomes" id="UP000238176"/>
    </source>
</evidence>
<protein>
    <submittedName>
        <fullName evidence="4">Uncharacterized protein</fullName>
    </submittedName>
</protein>
<feature type="region of interest" description="Disordered" evidence="2">
    <location>
        <begin position="1"/>
        <end position="23"/>
    </location>
</feature>
<evidence type="ECO:0000256" key="3">
    <source>
        <dbReference type="SAM" id="Phobius"/>
    </source>
</evidence>
<gene>
    <name evidence="4" type="ORF">B0I28_1177</name>
</gene>
<dbReference type="EMBL" id="PVTJ01000017">
    <property type="protein sequence ID" value="PRY53508.1"/>
    <property type="molecule type" value="Genomic_DNA"/>
</dbReference>
<evidence type="ECO:0000256" key="2">
    <source>
        <dbReference type="SAM" id="MobiDB-lite"/>
    </source>
</evidence>
<dbReference type="AlphaFoldDB" id="A0A2T0U6L7"/>
<keyword evidence="3" id="KW-1133">Transmembrane helix</keyword>